<proteinExistence type="predicted"/>
<dbReference type="AlphaFoldDB" id="A0A0P5FVB4"/>
<sequence>MNNESTCHQPSTLTVDSLSYKELQGLAMSLSLPGKMKQGVLVEAIKARQNHNEQAVTMILEANRQRRILKREQQLRHQQQQLLKFKDVDNKRKCLARPKIKRSASEMEMDPTYIVDQETFKRSKLAAALIQQTRQSRGPAFSFTALTTGATSLTIRKEHTYQPTHVSTSNMGGCSSWDQAITAESVAPLPSQSMPIIPKALPDLSKELSILPVLSDCSAVTSSSTNNEDLCCSVGSVSSGATSTSSWQSSCSGENHQSLPQSSFEDCDSAWIGADESYDLNTWKNMHNSKSNSNSYENTAPPVPPNSSAGYFEAAAAAAAAPDIFINNGDIYSPDDFIANSSASGANYNAQDYQLTLESSSSFQDVKPDPSTWSESVIQPSHTFQQPQQQFQQQSNGVCTVSTESRVTNGGCCYDFDCHKLGGPFFRIQRPGNSTPVFVHSGRSLTLSTFCNMLPRVASFVQ</sequence>
<evidence type="ECO:0000313" key="1">
    <source>
        <dbReference type="EMBL" id="JAN19430.1"/>
    </source>
</evidence>
<accession>A0A0P5FVB4</accession>
<name>A0A0P5FVB4_9CRUS</name>
<organism evidence="1">
    <name type="scientific">Daphnia magna</name>
    <dbReference type="NCBI Taxonomy" id="35525"/>
    <lineage>
        <taxon>Eukaryota</taxon>
        <taxon>Metazoa</taxon>
        <taxon>Ecdysozoa</taxon>
        <taxon>Arthropoda</taxon>
        <taxon>Crustacea</taxon>
        <taxon>Branchiopoda</taxon>
        <taxon>Diplostraca</taxon>
        <taxon>Cladocera</taxon>
        <taxon>Anomopoda</taxon>
        <taxon>Daphniidae</taxon>
        <taxon>Daphnia</taxon>
    </lineage>
</organism>
<protein>
    <submittedName>
        <fullName evidence="1">Uncharacterized protein</fullName>
    </submittedName>
</protein>
<reference evidence="1" key="1">
    <citation type="submission" date="2015-10" db="EMBL/GenBank/DDBJ databases">
        <title>EvidentialGene: Evidence-directed Construction of Complete mRNA Transcriptomes without Genomes.</title>
        <authorList>
            <person name="Gilbert D.G."/>
        </authorList>
    </citation>
    <scope>NUCLEOTIDE SEQUENCE</scope>
</reference>
<dbReference type="OrthoDB" id="7693269at2759"/>
<dbReference type="EMBL" id="GDIQ01075307">
    <property type="protein sequence ID" value="JAN19430.1"/>
    <property type="molecule type" value="Transcribed_RNA"/>
</dbReference>